<dbReference type="PANTHER" id="PTHR47354:SF5">
    <property type="entry name" value="PROTEIN RFBI"/>
    <property type="match status" value="1"/>
</dbReference>
<reference evidence="5 6" key="1">
    <citation type="submission" date="2015-11" db="EMBL/GenBank/DDBJ databases">
        <title>Exploring the genomic traits of fungus-feeding bacterial genus Collimonas.</title>
        <authorList>
            <person name="Song C."/>
            <person name="Schmidt R."/>
            <person name="de Jager V."/>
            <person name="Krzyzanowska D."/>
            <person name="Jongedijk E."/>
            <person name="Cankar K."/>
            <person name="Beekwilder J."/>
            <person name="van Veen A."/>
            <person name="de Boer W."/>
            <person name="van Veen J.A."/>
            <person name="Garbeva P."/>
        </authorList>
    </citation>
    <scope>NUCLEOTIDE SEQUENCE [LARGE SCALE GENOMIC DNA]</scope>
    <source>
        <strain evidence="5 6">Ter6</strain>
    </source>
</reference>
<keyword evidence="2" id="KW-0479">Metal-binding</keyword>
<dbReference type="InterPro" id="IPR012675">
    <property type="entry name" value="Beta-grasp_dom_sf"/>
</dbReference>
<evidence type="ECO:0000313" key="6">
    <source>
        <dbReference type="Proteomes" id="UP000072421"/>
    </source>
</evidence>
<dbReference type="PATRIC" id="fig|158899.10.peg.4336"/>
<evidence type="ECO:0000313" key="5">
    <source>
        <dbReference type="EMBL" id="AMO96972.1"/>
    </source>
</evidence>
<dbReference type="InterPro" id="IPR001433">
    <property type="entry name" value="OxRdtase_FAD/NAD-bd"/>
</dbReference>
<dbReference type="CDD" id="cd00207">
    <property type="entry name" value="fer2"/>
    <property type="match status" value="1"/>
</dbReference>
<evidence type="ECO:0000259" key="4">
    <source>
        <dbReference type="PROSITE" id="PS51384"/>
    </source>
</evidence>
<dbReference type="InterPro" id="IPR001041">
    <property type="entry name" value="2Fe-2S_ferredoxin-type"/>
</dbReference>
<evidence type="ECO:0000256" key="2">
    <source>
        <dbReference type="ARBA" id="ARBA00022714"/>
    </source>
</evidence>
<organism evidence="5">
    <name type="scientific">Collimonas fungivorans</name>
    <dbReference type="NCBI Taxonomy" id="158899"/>
    <lineage>
        <taxon>Bacteria</taxon>
        <taxon>Pseudomonadati</taxon>
        <taxon>Pseudomonadota</taxon>
        <taxon>Betaproteobacteria</taxon>
        <taxon>Burkholderiales</taxon>
        <taxon>Oxalobacteraceae</taxon>
        <taxon>Collimonas</taxon>
    </lineage>
</organism>
<comment type="cofactor">
    <cofactor evidence="1">
        <name>FAD</name>
        <dbReference type="ChEBI" id="CHEBI:57692"/>
    </cofactor>
</comment>
<dbReference type="Pfam" id="PF00970">
    <property type="entry name" value="FAD_binding_6"/>
    <property type="match status" value="1"/>
</dbReference>
<dbReference type="Pfam" id="PF00111">
    <property type="entry name" value="Fer2"/>
    <property type="match status" value="1"/>
</dbReference>
<protein>
    <submittedName>
        <fullName evidence="5">2Fe-2S iron-sulfur cluster binding domain protein</fullName>
    </submittedName>
</protein>
<name>A0A127PGN5_9BURK</name>
<dbReference type="Pfam" id="PF00175">
    <property type="entry name" value="NAD_binding_1"/>
    <property type="match status" value="1"/>
</dbReference>
<accession>A0A127PGN5</accession>
<dbReference type="AlphaFoldDB" id="A0A127PGN5"/>
<keyword evidence="2" id="KW-0408">Iron</keyword>
<dbReference type="GO" id="GO:0051537">
    <property type="term" value="F:2 iron, 2 sulfur cluster binding"/>
    <property type="evidence" value="ECO:0007669"/>
    <property type="project" value="UniProtKB-KW"/>
</dbReference>
<dbReference type="GO" id="GO:0016491">
    <property type="term" value="F:oxidoreductase activity"/>
    <property type="evidence" value="ECO:0007669"/>
    <property type="project" value="InterPro"/>
</dbReference>
<dbReference type="InterPro" id="IPR017927">
    <property type="entry name" value="FAD-bd_FR_type"/>
</dbReference>
<dbReference type="PANTHER" id="PTHR47354">
    <property type="entry name" value="NADH OXIDOREDUCTASE HCR"/>
    <property type="match status" value="1"/>
</dbReference>
<dbReference type="PRINTS" id="PR00410">
    <property type="entry name" value="PHEHYDRXLASE"/>
</dbReference>
<dbReference type="RefSeq" id="WP_061541423.1">
    <property type="nucleotide sequence ID" value="NZ_CP013232.1"/>
</dbReference>
<sequence>MSFQITVQPSGRQFSCDEGETILNAAVRAGIGLPYGCKNGACSSCKGKLLDGEISHGAHQEKALPVKEEQQGFALFCCATPHSDVTIEVREVAGIGDFPVRKMPTRIAKIDKVADDVVVLSLQLPANERLQFLAGQYIEFMLRDGKRRSYSMANAPHKDEYLTLHIRHMPGGLFTDQVFTTMKERDILRLEGPLGTFFLREDSDKPMVLLASGTGFAPIKALVEQCAHTGSQRPITLYWGGRRPQDLYMMALCEEWAATLPNFTFIPVISNAQPEDQWQGRNGFVHQAVIDDLPDLSAYQVYACGAPVVVESAQRDFVALCKLPAEEFYADSFTSEADLAS</sequence>
<dbReference type="InterPro" id="IPR008333">
    <property type="entry name" value="Cbr1-like_FAD-bd_dom"/>
</dbReference>
<dbReference type="InterPro" id="IPR039261">
    <property type="entry name" value="FNR_nucleotide-bd"/>
</dbReference>
<dbReference type="SUPFAM" id="SSF63380">
    <property type="entry name" value="Riboflavin synthase domain-like"/>
    <property type="match status" value="1"/>
</dbReference>
<feature type="domain" description="FAD-binding FR-type" evidence="4">
    <location>
        <begin position="100"/>
        <end position="200"/>
    </location>
</feature>
<dbReference type="PROSITE" id="PS51384">
    <property type="entry name" value="FAD_FR"/>
    <property type="match status" value="1"/>
</dbReference>
<dbReference type="InterPro" id="IPR050415">
    <property type="entry name" value="MRET"/>
</dbReference>
<dbReference type="Gene3D" id="3.40.50.80">
    <property type="entry name" value="Nucleotide-binding domain of ferredoxin-NADP reductase (FNR) module"/>
    <property type="match status" value="1"/>
</dbReference>
<evidence type="ECO:0000259" key="3">
    <source>
        <dbReference type="PROSITE" id="PS51085"/>
    </source>
</evidence>
<dbReference type="Proteomes" id="UP000072421">
    <property type="component" value="Chromosome"/>
</dbReference>
<evidence type="ECO:0000256" key="1">
    <source>
        <dbReference type="ARBA" id="ARBA00001974"/>
    </source>
</evidence>
<dbReference type="PROSITE" id="PS00197">
    <property type="entry name" value="2FE2S_FER_1"/>
    <property type="match status" value="1"/>
</dbReference>
<dbReference type="InterPro" id="IPR017938">
    <property type="entry name" value="Riboflavin_synthase-like_b-brl"/>
</dbReference>
<dbReference type="OrthoDB" id="9806195at2"/>
<dbReference type="Gene3D" id="3.10.20.30">
    <property type="match status" value="1"/>
</dbReference>
<proteinExistence type="predicted"/>
<dbReference type="PROSITE" id="PS51085">
    <property type="entry name" value="2FE2S_FER_2"/>
    <property type="match status" value="1"/>
</dbReference>
<dbReference type="Gene3D" id="2.40.30.10">
    <property type="entry name" value="Translation factors"/>
    <property type="match status" value="1"/>
</dbReference>
<dbReference type="SUPFAM" id="SSF54292">
    <property type="entry name" value="2Fe-2S ferredoxin-like"/>
    <property type="match status" value="1"/>
</dbReference>
<gene>
    <name evidence="5" type="ORF">CFter6_4376</name>
</gene>
<dbReference type="CDD" id="cd06189">
    <property type="entry name" value="flavin_oxioreductase"/>
    <property type="match status" value="1"/>
</dbReference>
<feature type="domain" description="2Fe-2S ferredoxin-type" evidence="3">
    <location>
        <begin position="3"/>
        <end position="93"/>
    </location>
</feature>
<keyword evidence="2" id="KW-0001">2Fe-2S</keyword>
<dbReference type="SUPFAM" id="SSF52343">
    <property type="entry name" value="Ferredoxin reductase-like, C-terminal NADP-linked domain"/>
    <property type="match status" value="1"/>
</dbReference>
<dbReference type="InterPro" id="IPR006058">
    <property type="entry name" value="2Fe2S_fd_BS"/>
</dbReference>
<dbReference type="EMBL" id="CP013232">
    <property type="protein sequence ID" value="AMO96972.1"/>
    <property type="molecule type" value="Genomic_DNA"/>
</dbReference>
<dbReference type="InterPro" id="IPR036010">
    <property type="entry name" value="2Fe-2S_ferredoxin-like_sf"/>
</dbReference>
<keyword evidence="2" id="KW-0411">Iron-sulfur</keyword>